<name>A0ACB8R6G9_9AGAM</name>
<protein>
    <submittedName>
        <fullName evidence="1">MFS general substrate transporter</fullName>
    </submittedName>
</protein>
<accession>A0ACB8R6G9</accession>
<gene>
    <name evidence="1" type="ORF">FA95DRAFT_1019454</name>
</gene>
<dbReference type="EMBL" id="MU276297">
    <property type="protein sequence ID" value="KAI0039502.1"/>
    <property type="molecule type" value="Genomic_DNA"/>
</dbReference>
<sequence>MSDEIERADHKGSDTESIASIKQHSADALARFDPADVKRAWLKVDLHIMPIAVLLYLASYIDRANIGNAKVLGLSKALHLTPNQYNLALSIFFVGYVVFETPSNIILKRIGPRWYIPVMTIVWGIVCGLLSLVTDHKGLTVARFFLGATEAGFLPGIVYWVGSWYPREKQGRRYAILYSSVSLTGAFGGLLATAIHALNGVHGIAGWRWIFIVEGCITAGFGLLALIFMTTYPARAHFLTPTEREIILLSNEADRALKAREHFSKSQIRSAFTDWRVYLWGLIYLTTYIPVYSVILSLPSVITGLGYHGTTATLMACPPYGLGFIAVLTIGFTTDKYGRRFEHYVGGILVAMISLIVLMTVKSNGVRYGAFFFMMFMFVPIAVIWSWLSANVAGANKRAAATGFIFSMGNIGGAISGQIYRAEWAPRYVQGHGINLACYSIALVAGYTLWRSYRNDNLSRDAVAAADEKAHILRGDMLGEDLGELGDRHPHFRYYL</sequence>
<evidence type="ECO:0000313" key="2">
    <source>
        <dbReference type="Proteomes" id="UP000814033"/>
    </source>
</evidence>
<organism evidence="1 2">
    <name type="scientific">Auriscalpium vulgare</name>
    <dbReference type="NCBI Taxonomy" id="40419"/>
    <lineage>
        <taxon>Eukaryota</taxon>
        <taxon>Fungi</taxon>
        <taxon>Dikarya</taxon>
        <taxon>Basidiomycota</taxon>
        <taxon>Agaricomycotina</taxon>
        <taxon>Agaricomycetes</taxon>
        <taxon>Russulales</taxon>
        <taxon>Auriscalpiaceae</taxon>
        <taxon>Auriscalpium</taxon>
    </lineage>
</organism>
<reference evidence="1" key="2">
    <citation type="journal article" date="2022" name="New Phytol.">
        <title>Evolutionary transition to the ectomycorrhizal habit in the genomes of a hyperdiverse lineage of mushroom-forming fungi.</title>
        <authorList>
            <person name="Looney B."/>
            <person name="Miyauchi S."/>
            <person name="Morin E."/>
            <person name="Drula E."/>
            <person name="Courty P.E."/>
            <person name="Kohler A."/>
            <person name="Kuo A."/>
            <person name="LaButti K."/>
            <person name="Pangilinan J."/>
            <person name="Lipzen A."/>
            <person name="Riley R."/>
            <person name="Andreopoulos W."/>
            <person name="He G."/>
            <person name="Johnson J."/>
            <person name="Nolan M."/>
            <person name="Tritt A."/>
            <person name="Barry K.W."/>
            <person name="Grigoriev I.V."/>
            <person name="Nagy L.G."/>
            <person name="Hibbett D."/>
            <person name="Henrissat B."/>
            <person name="Matheny P.B."/>
            <person name="Labbe J."/>
            <person name="Martin F.M."/>
        </authorList>
    </citation>
    <scope>NUCLEOTIDE SEQUENCE</scope>
    <source>
        <strain evidence="1">FP105234-sp</strain>
    </source>
</reference>
<evidence type="ECO:0000313" key="1">
    <source>
        <dbReference type="EMBL" id="KAI0039502.1"/>
    </source>
</evidence>
<comment type="caution">
    <text evidence="1">The sequence shown here is derived from an EMBL/GenBank/DDBJ whole genome shotgun (WGS) entry which is preliminary data.</text>
</comment>
<dbReference type="Proteomes" id="UP000814033">
    <property type="component" value="Unassembled WGS sequence"/>
</dbReference>
<keyword evidence="2" id="KW-1185">Reference proteome</keyword>
<reference evidence="1" key="1">
    <citation type="submission" date="2021-02" db="EMBL/GenBank/DDBJ databases">
        <authorList>
            <consortium name="DOE Joint Genome Institute"/>
            <person name="Ahrendt S."/>
            <person name="Looney B.P."/>
            <person name="Miyauchi S."/>
            <person name="Morin E."/>
            <person name="Drula E."/>
            <person name="Courty P.E."/>
            <person name="Chicoki N."/>
            <person name="Fauchery L."/>
            <person name="Kohler A."/>
            <person name="Kuo A."/>
            <person name="Labutti K."/>
            <person name="Pangilinan J."/>
            <person name="Lipzen A."/>
            <person name="Riley R."/>
            <person name="Andreopoulos W."/>
            <person name="He G."/>
            <person name="Johnson J."/>
            <person name="Barry K.W."/>
            <person name="Grigoriev I.V."/>
            <person name="Nagy L."/>
            <person name="Hibbett D."/>
            <person name="Henrissat B."/>
            <person name="Matheny P.B."/>
            <person name="Labbe J."/>
            <person name="Martin F."/>
        </authorList>
    </citation>
    <scope>NUCLEOTIDE SEQUENCE</scope>
    <source>
        <strain evidence="1">FP105234-sp</strain>
    </source>
</reference>
<proteinExistence type="predicted"/>